<keyword evidence="1" id="KW-0472">Membrane</keyword>
<dbReference type="InterPro" id="IPR025105">
    <property type="entry name" value="DUF4010"/>
</dbReference>
<dbReference type="Proteomes" id="UP000291097">
    <property type="component" value="Unassembled WGS sequence"/>
</dbReference>
<dbReference type="AlphaFoldDB" id="A0A482YC04"/>
<keyword evidence="1" id="KW-0812">Transmembrane</keyword>
<feature type="transmembrane region" description="Helical" evidence="1">
    <location>
        <begin position="311"/>
        <end position="331"/>
    </location>
</feature>
<dbReference type="PANTHER" id="PTHR39084:SF1">
    <property type="entry name" value="DUF4010 DOMAIN-CONTAINING PROTEIN"/>
    <property type="match status" value="1"/>
</dbReference>
<dbReference type="RefSeq" id="WP_130499107.1">
    <property type="nucleotide sequence ID" value="NZ_SHMP01000003.1"/>
</dbReference>
<evidence type="ECO:0000313" key="4">
    <source>
        <dbReference type="EMBL" id="RZV11727.1"/>
    </source>
</evidence>
<feature type="transmembrane region" description="Helical" evidence="1">
    <location>
        <begin position="6"/>
        <end position="28"/>
    </location>
</feature>
<name>A0A482YC04_9EURY</name>
<feature type="transmembrane region" description="Helical" evidence="1">
    <location>
        <begin position="48"/>
        <end position="76"/>
    </location>
</feature>
<comment type="caution">
    <text evidence="4">The sequence shown here is derived from an EMBL/GenBank/DDBJ whole genome shotgun (WGS) entry which is preliminary data.</text>
</comment>
<keyword evidence="1" id="KW-1133">Transmembrane helix</keyword>
<dbReference type="InterPro" id="IPR049177">
    <property type="entry name" value="MgtC_SapB_SrpB_YhiD_N"/>
</dbReference>
<dbReference type="OrthoDB" id="187863at2157"/>
<feature type="domain" description="MgtC/SapB/SrpB/YhiD N-terminal" evidence="2">
    <location>
        <begin position="17"/>
        <end position="135"/>
    </location>
</feature>
<feature type="transmembrane region" description="Helical" evidence="1">
    <location>
        <begin position="369"/>
        <end position="392"/>
    </location>
</feature>
<accession>A0A482YC04</accession>
<evidence type="ECO:0000259" key="3">
    <source>
        <dbReference type="Pfam" id="PF13194"/>
    </source>
</evidence>
<feature type="transmembrane region" description="Helical" evidence="1">
    <location>
        <begin position="272"/>
        <end position="290"/>
    </location>
</feature>
<feature type="domain" description="DUF4010" evidence="3">
    <location>
        <begin position="183"/>
        <end position="393"/>
    </location>
</feature>
<evidence type="ECO:0000313" key="5">
    <source>
        <dbReference type="Proteomes" id="UP000291097"/>
    </source>
</evidence>
<feature type="transmembrane region" description="Helical" evidence="1">
    <location>
        <begin position="177"/>
        <end position="199"/>
    </location>
</feature>
<dbReference type="Pfam" id="PF02308">
    <property type="entry name" value="MgtC"/>
    <property type="match status" value="1"/>
</dbReference>
<dbReference type="PANTHER" id="PTHR39084">
    <property type="entry name" value="MEMBRANE PROTEIN-RELATED"/>
    <property type="match status" value="1"/>
</dbReference>
<dbReference type="EMBL" id="SHMP01000003">
    <property type="protein sequence ID" value="RZV11727.1"/>
    <property type="molecule type" value="Genomic_DNA"/>
</dbReference>
<proteinExistence type="predicted"/>
<evidence type="ECO:0000259" key="2">
    <source>
        <dbReference type="Pfam" id="PF02308"/>
    </source>
</evidence>
<feature type="transmembrane region" description="Helical" evidence="1">
    <location>
        <begin position="237"/>
        <end position="260"/>
    </location>
</feature>
<gene>
    <name evidence="4" type="ORF">BDK88_0608</name>
</gene>
<organism evidence="4 5">
    <name type="scientific">Natrinema hispanicum</name>
    <dbReference type="NCBI Taxonomy" id="392421"/>
    <lineage>
        <taxon>Archaea</taxon>
        <taxon>Methanobacteriati</taxon>
        <taxon>Methanobacteriota</taxon>
        <taxon>Stenosarchaea group</taxon>
        <taxon>Halobacteria</taxon>
        <taxon>Halobacteriales</taxon>
        <taxon>Natrialbaceae</taxon>
        <taxon>Natrinema</taxon>
    </lineage>
</organism>
<protein>
    <submittedName>
        <fullName evidence="4">Uncharacterized membrane protein (DUF4010 family)</fullName>
    </submittedName>
</protein>
<feature type="transmembrane region" description="Helical" evidence="1">
    <location>
        <begin position="88"/>
        <end position="105"/>
    </location>
</feature>
<feature type="transmembrane region" description="Helical" evidence="1">
    <location>
        <begin position="112"/>
        <end position="129"/>
    </location>
</feature>
<reference evidence="4 5" key="1">
    <citation type="submission" date="2019-02" db="EMBL/GenBank/DDBJ databases">
        <title>Genomic Encyclopedia of Archaeal and Bacterial Type Strains, Phase II (KMG-II): from individual species to whole genera.</title>
        <authorList>
            <person name="Goeker M."/>
        </authorList>
    </citation>
    <scope>NUCLEOTIDE SEQUENCE [LARGE SCALE GENOMIC DNA]</scope>
    <source>
        <strain evidence="4 5">DSM 18328</strain>
    </source>
</reference>
<feature type="transmembrane region" description="Helical" evidence="1">
    <location>
        <begin position="398"/>
        <end position="418"/>
    </location>
</feature>
<evidence type="ECO:0000256" key="1">
    <source>
        <dbReference type="SAM" id="Phobius"/>
    </source>
</evidence>
<dbReference type="Pfam" id="PF13194">
    <property type="entry name" value="DUF4010"/>
    <property type="match status" value="1"/>
</dbReference>
<sequence>MTDPVAAPLQLLVFRVAIAFGIGALIGLEREQSESGGTFAGSRTFPLFALYGALVQAFFPTLLPIAVGTLVVPLTVAYLGKIWFEGDIGLTTVMAALLTVVLGALTTHSERGAVLAVAVGGVVTVLLSAKGPIHNFVDRIDEAERRASIKFILVVLVVFPLLPDRELDVALGLNPRFIWLMVVFVTGLSFAAYVLSRTIGTERGIALTGILGGFVSSTATTVSMAERASADRSLSQLCAFSTIVASIVMFPRALIEVAVVNRELLPDVAVPLSVMTVIGACIAAVIYWRATTKRDEEAKTDLTNPFQLRPALFFGAVFAAVLLVSESAHSLLGESGVYATAFVSGLADVDAITLTLSRLAADGTISNHVAATGIVIGAIANTIVKAGLAWVIGTHELGRVVTAGLGAVSAIGLLVVLLV</sequence>